<evidence type="ECO:0000313" key="20">
    <source>
        <dbReference type="Proteomes" id="UP000261380"/>
    </source>
</evidence>
<dbReference type="GeneTree" id="ENSGT00940000157897"/>
<dbReference type="PROSITE" id="PS51776">
    <property type="entry name" value="RH1"/>
    <property type="match status" value="1"/>
</dbReference>
<dbReference type="Ensembl" id="ENSXCOT00000001329.1">
    <property type="protein sequence ID" value="ENSXCOP00000001307.1"/>
    <property type="gene ID" value="ENSXCOG00000001069.1"/>
</dbReference>
<feature type="coiled-coil region" evidence="15">
    <location>
        <begin position="225"/>
        <end position="322"/>
    </location>
</feature>
<dbReference type="GO" id="GO:0031267">
    <property type="term" value="F:small GTPase binding"/>
    <property type="evidence" value="ECO:0007669"/>
    <property type="project" value="TreeGrafter"/>
</dbReference>
<dbReference type="GO" id="GO:0005829">
    <property type="term" value="C:cytosol"/>
    <property type="evidence" value="ECO:0007669"/>
    <property type="project" value="UniProtKB-SubCell"/>
</dbReference>
<keyword evidence="6" id="KW-0653">Protein transport</keyword>
<dbReference type="InterPro" id="IPR034743">
    <property type="entry name" value="RH1"/>
</dbReference>
<feature type="compositionally biased region" description="Polar residues" evidence="16">
    <location>
        <begin position="329"/>
        <end position="346"/>
    </location>
</feature>
<feature type="coiled-coil region" evidence="15">
    <location>
        <begin position="75"/>
        <end position="109"/>
    </location>
</feature>
<dbReference type="Pfam" id="PF11461">
    <property type="entry name" value="RILP"/>
    <property type="match status" value="1"/>
</dbReference>
<dbReference type="Pfam" id="PF09744">
    <property type="entry name" value="RH1"/>
    <property type="match status" value="1"/>
</dbReference>
<keyword evidence="20" id="KW-1185">Reference proteome</keyword>
<organism evidence="19 20">
    <name type="scientific">Xiphophorus couchianus</name>
    <name type="common">Monterrey platyfish</name>
    <dbReference type="NCBI Taxonomy" id="32473"/>
    <lineage>
        <taxon>Eukaryota</taxon>
        <taxon>Metazoa</taxon>
        <taxon>Chordata</taxon>
        <taxon>Craniata</taxon>
        <taxon>Vertebrata</taxon>
        <taxon>Euteleostomi</taxon>
        <taxon>Actinopterygii</taxon>
        <taxon>Neopterygii</taxon>
        <taxon>Teleostei</taxon>
        <taxon>Neoteleostei</taxon>
        <taxon>Acanthomorphata</taxon>
        <taxon>Ovalentaria</taxon>
        <taxon>Atherinomorphae</taxon>
        <taxon>Cyprinodontiformes</taxon>
        <taxon>Poeciliidae</taxon>
        <taxon>Poeciliinae</taxon>
        <taxon>Xiphophorus</taxon>
    </lineage>
</organism>
<feature type="domain" description="RH2" evidence="18">
    <location>
        <begin position="287"/>
        <end position="354"/>
    </location>
</feature>
<dbReference type="GO" id="GO:0015031">
    <property type="term" value="P:protein transport"/>
    <property type="evidence" value="ECO:0007669"/>
    <property type="project" value="UniProtKB-KW"/>
</dbReference>
<evidence type="ECO:0000256" key="13">
    <source>
        <dbReference type="ARBA" id="ARBA00040819"/>
    </source>
</evidence>
<dbReference type="GO" id="GO:0005813">
    <property type="term" value="C:centrosome"/>
    <property type="evidence" value="ECO:0007669"/>
    <property type="project" value="UniProtKB-SubCell"/>
</dbReference>
<feature type="coiled-coil region" evidence="15">
    <location>
        <begin position="162"/>
        <end position="189"/>
    </location>
</feature>
<evidence type="ECO:0000256" key="1">
    <source>
        <dbReference type="ARBA" id="ARBA00004138"/>
    </source>
</evidence>
<dbReference type="PANTHER" id="PTHR21502:SF6">
    <property type="entry name" value="RILP-LIKE PROTEIN 1"/>
    <property type="match status" value="1"/>
</dbReference>
<evidence type="ECO:0000256" key="16">
    <source>
        <dbReference type="SAM" id="MobiDB-lite"/>
    </source>
</evidence>
<dbReference type="Gene3D" id="6.10.230.10">
    <property type="match status" value="1"/>
</dbReference>
<evidence type="ECO:0000259" key="18">
    <source>
        <dbReference type="PROSITE" id="PS51777"/>
    </source>
</evidence>
<evidence type="ECO:0000256" key="5">
    <source>
        <dbReference type="ARBA" id="ARBA00022490"/>
    </source>
</evidence>
<evidence type="ECO:0000256" key="12">
    <source>
        <dbReference type="ARBA" id="ARBA00040816"/>
    </source>
</evidence>
<keyword evidence="5" id="KW-0963">Cytoplasm</keyword>
<evidence type="ECO:0000313" key="19">
    <source>
        <dbReference type="Ensembl" id="ENSXCOP00000001307.1"/>
    </source>
</evidence>
<dbReference type="Proteomes" id="UP000261380">
    <property type="component" value="Unplaced"/>
</dbReference>
<evidence type="ECO:0000256" key="4">
    <source>
        <dbReference type="ARBA" id="ARBA00022448"/>
    </source>
</evidence>
<evidence type="ECO:0000256" key="14">
    <source>
        <dbReference type="ARBA" id="ARBA00042424"/>
    </source>
</evidence>
<evidence type="ECO:0000256" key="10">
    <source>
        <dbReference type="ARBA" id="ARBA00023273"/>
    </source>
</evidence>
<keyword evidence="9" id="KW-0206">Cytoskeleton</keyword>
<comment type="similarity">
    <text evidence="11">Belongs to the RILPL family.</text>
</comment>
<evidence type="ECO:0000256" key="8">
    <source>
        <dbReference type="ARBA" id="ARBA00023069"/>
    </source>
</evidence>
<feature type="region of interest" description="Disordered" evidence="16">
    <location>
        <begin position="323"/>
        <end position="346"/>
    </location>
</feature>
<dbReference type="GO" id="GO:0051959">
    <property type="term" value="F:dynein light intermediate chain binding"/>
    <property type="evidence" value="ECO:0007669"/>
    <property type="project" value="TreeGrafter"/>
</dbReference>
<dbReference type="GO" id="GO:0036064">
    <property type="term" value="C:ciliary basal body"/>
    <property type="evidence" value="ECO:0007669"/>
    <property type="project" value="TreeGrafter"/>
</dbReference>
<dbReference type="SUPFAM" id="SSF161256">
    <property type="entry name" value="RILP dimerisation region"/>
    <property type="match status" value="1"/>
</dbReference>
<keyword evidence="4" id="KW-0813">Transport</keyword>
<evidence type="ECO:0000259" key="17">
    <source>
        <dbReference type="PROSITE" id="PS51776"/>
    </source>
</evidence>
<dbReference type="CDD" id="cd14445">
    <property type="entry name" value="RILP-like"/>
    <property type="match status" value="1"/>
</dbReference>
<dbReference type="STRING" id="32473.ENSXCOP00000001307"/>
<comment type="subcellular location">
    <subcellularLocation>
        <location evidence="1">Cell projection</location>
        <location evidence="1">Cilium</location>
    </subcellularLocation>
    <subcellularLocation>
        <location evidence="2">Cytoplasm</location>
        <location evidence="2">Cytoskeleton</location>
        <location evidence="2">Microtubule organizing center</location>
        <location evidence="2">Centrosome</location>
    </subcellularLocation>
    <subcellularLocation>
        <location evidence="3">Cytoplasm</location>
        <location evidence="3">Cytosol</location>
    </subcellularLocation>
</comment>
<keyword evidence="7 15" id="KW-0175">Coiled coil</keyword>
<evidence type="ECO:0000256" key="6">
    <source>
        <dbReference type="ARBA" id="ARBA00022927"/>
    </source>
</evidence>
<protein>
    <recommendedName>
        <fullName evidence="12">RILP-like protein 1</fullName>
    </recommendedName>
    <alternativeName>
        <fullName evidence="13">RILP-like protein 2</fullName>
    </alternativeName>
    <alternativeName>
        <fullName evidence="14">Rab-interacting lysosomal-like protein 1</fullName>
    </alternativeName>
</protein>
<keyword evidence="10" id="KW-0966">Cell projection</keyword>
<feature type="domain" description="RH1" evidence="17">
    <location>
        <begin position="15"/>
        <end position="102"/>
    </location>
</feature>
<reference evidence="19" key="1">
    <citation type="submission" date="2025-08" db="UniProtKB">
        <authorList>
            <consortium name="Ensembl"/>
        </authorList>
    </citation>
    <scope>IDENTIFICATION</scope>
</reference>
<evidence type="ECO:0000256" key="15">
    <source>
        <dbReference type="SAM" id="Coils"/>
    </source>
</evidence>
<sequence length="384" mass="44091">RRKETGEQKAAEITHVMSALDRPAAELTVMDVYDIAAALGQEFERVIDKFGCECLVGVVPRVVRVLEFLEALVGRGAAGQEAEELRRELDRLQRERSDRYEQEKKHQKELEQVEDVWRGEVQDLLSQITQLQVENKRLLVSLSLKESPVTEEDLQKHEAQTSEKESQVIQKLKDLVDKQRDEIHAKDHELTLRNEDVEALQLQQHRLIRVNQDLLHRTGLMEAQGKTLIQQRAELEASAQAQQQEYAALQMEVRRLTKELQEKELERELLEIESPLGTRSENDEADKPRFTLQELQDVLQEKNELKAQVFMLQEELAYYKSEDLEDDTNPSVSATNTPSQLTSADQPESGIRRLIFTAIMPMVAAGLITDDPTLLPIRRLVSFV</sequence>
<evidence type="ECO:0000256" key="11">
    <source>
        <dbReference type="ARBA" id="ARBA00038318"/>
    </source>
</evidence>
<dbReference type="AlphaFoldDB" id="A0A3B5KS51"/>
<evidence type="ECO:0000256" key="3">
    <source>
        <dbReference type="ARBA" id="ARBA00004514"/>
    </source>
</evidence>
<dbReference type="InterPro" id="IPR034744">
    <property type="entry name" value="RH2"/>
</dbReference>
<dbReference type="PANTHER" id="PTHR21502">
    <property type="entry name" value="ZINC FINGER PROTEIN DZIP1"/>
    <property type="match status" value="1"/>
</dbReference>
<evidence type="ECO:0000256" key="9">
    <source>
        <dbReference type="ARBA" id="ARBA00023212"/>
    </source>
</evidence>
<dbReference type="FunFam" id="1.20.58.1770:FF:000003">
    <property type="entry name" value="RILP-like protein 2 isoform X1"/>
    <property type="match status" value="1"/>
</dbReference>
<dbReference type="Gene3D" id="1.20.58.1770">
    <property type="match status" value="1"/>
</dbReference>
<evidence type="ECO:0000256" key="7">
    <source>
        <dbReference type="ARBA" id="ARBA00023054"/>
    </source>
</evidence>
<dbReference type="InterPro" id="IPR021563">
    <property type="entry name" value="RILP_dimer"/>
</dbReference>
<proteinExistence type="inferred from homology"/>
<dbReference type="PROSITE" id="PS51777">
    <property type="entry name" value="RH2"/>
    <property type="match status" value="1"/>
</dbReference>
<accession>A0A3B5KS51</accession>
<dbReference type="GO" id="GO:0060271">
    <property type="term" value="P:cilium assembly"/>
    <property type="evidence" value="ECO:0007669"/>
    <property type="project" value="TreeGrafter"/>
</dbReference>
<reference evidence="19" key="2">
    <citation type="submission" date="2025-09" db="UniProtKB">
        <authorList>
            <consortium name="Ensembl"/>
        </authorList>
    </citation>
    <scope>IDENTIFICATION</scope>
</reference>
<keyword evidence="8" id="KW-0969">Cilium</keyword>
<name>A0A3B5KS51_9TELE</name>
<evidence type="ECO:0000256" key="2">
    <source>
        <dbReference type="ARBA" id="ARBA00004300"/>
    </source>
</evidence>
<dbReference type="InterPro" id="IPR051241">
    <property type="entry name" value="DZIP_RILPL"/>
</dbReference>
<dbReference type="GO" id="GO:0046983">
    <property type="term" value="F:protein dimerization activity"/>
    <property type="evidence" value="ECO:0007669"/>
    <property type="project" value="InterPro"/>
</dbReference>